<reference evidence="2" key="1">
    <citation type="submission" date="2025-08" db="UniProtKB">
        <authorList>
            <consortium name="RefSeq"/>
        </authorList>
    </citation>
    <scope>IDENTIFICATION</scope>
</reference>
<accession>A0A6P3Y9I8</accession>
<evidence type="ECO:0000313" key="1">
    <source>
        <dbReference type="Proteomes" id="UP000515204"/>
    </source>
</evidence>
<dbReference type="OrthoDB" id="7615498at2759"/>
<dbReference type="KEGG" id="dqu:106750661"/>
<keyword evidence="1" id="KW-1185">Reference proteome</keyword>
<dbReference type="GeneID" id="106750661"/>
<dbReference type="Proteomes" id="UP000515204">
    <property type="component" value="Unplaced"/>
</dbReference>
<evidence type="ECO:0000313" key="2">
    <source>
        <dbReference type="RefSeq" id="XP_014486649.1"/>
    </source>
</evidence>
<organism evidence="1 2">
    <name type="scientific">Dinoponera quadriceps</name>
    <name type="common">South American ant</name>
    <dbReference type="NCBI Taxonomy" id="609295"/>
    <lineage>
        <taxon>Eukaryota</taxon>
        <taxon>Metazoa</taxon>
        <taxon>Ecdysozoa</taxon>
        <taxon>Arthropoda</taxon>
        <taxon>Hexapoda</taxon>
        <taxon>Insecta</taxon>
        <taxon>Pterygota</taxon>
        <taxon>Neoptera</taxon>
        <taxon>Endopterygota</taxon>
        <taxon>Hymenoptera</taxon>
        <taxon>Apocrita</taxon>
        <taxon>Aculeata</taxon>
        <taxon>Formicoidea</taxon>
        <taxon>Formicidae</taxon>
        <taxon>Ponerinae</taxon>
        <taxon>Ponerini</taxon>
        <taxon>Dinoponera</taxon>
    </lineage>
</organism>
<gene>
    <name evidence="2" type="primary">LOC106750661</name>
</gene>
<sequence>MLAWCDGEPWIKSTEAYRDMQIARSKHIRISTKVSLLDNKQYQAASKFEQPWCPEYETLMKDFALTCPSEKPGQRPYKISDYISLKPKGLNNAMMAVAQAHFIMLPVLYPQKIGMHFVTDEDLDAFCHMWKCYGYFLGIEDEYNFCNGNLKEIKQRLRDLSQHWTIQNFKEIQPEYVHVTKCMIEALNYYIYIPYKSFTLFLTETLNLNMPNLYASLSYAEWIAYIAFRFLLHHALKFSSVRSFVNKLMCKMLEAALNIDSKKLAELHEKSKRQLSDFDINL</sequence>
<proteinExistence type="predicted"/>
<protein>
    <submittedName>
        <fullName evidence="2">Uncharacterized protein LOC106750661</fullName>
    </submittedName>
</protein>
<dbReference type="AlphaFoldDB" id="A0A6P3Y9I8"/>
<dbReference type="PANTHER" id="PTHR37159:SF1">
    <property type="entry name" value="GH11867P"/>
    <property type="match status" value="1"/>
</dbReference>
<name>A0A6P3Y9I8_DINQU</name>
<dbReference type="RefSeq" id="XP_014486649.1">
    <property type="nucleotide sequence ID" value="XM_014631163.1"/>
</dbReference>
<dbReference type="PANTHER" id="PTHR37159">
    <property type="entry name" value="GH11867P"/>
    <property type="match status" value="1"/>
</dbReference>